<feature type="compositionally biased region" description="Pro residues" evidence="11">
    <location>
        <begin position="210"/>
        <end position="222"/>
    </location>
</feature>
<dbReference type="OrthoDB" id="68090at2759"/>
<keyword evidence="7" id="KW-0256">Endoplasmic reticulum</keyword>
<evidence type="ECO:0000256" key="6">
    <source>
        <dbReference type="ARBA" id="ARBA00022553"/>
    </source>
</evidence>
<feature type="compositionally biased region" description="Low complexity" evidence="11">
    <location>
        <begin position="71"/>
        <end position="85"/>
    </location>
</feature>
<keyword evidence="15" id="KW-1185">Reference proteome</keyword>
<evidence type="ECO:0000256" key="10">
    <source>
        <dbReference type="ARBA" id="ARBA00024805"/>
    </source>
</evidence>
<feature type="region of interest" description="Disordered" evidence="11">
    <location>
        <begin position="209"/>
        <end position="343"/>
    </location>
</feature>
<dbReference type="InterPro" id="IPR013886">
    <property type="entry name" value="PI31_Prot_C"/>
</dbReference>
<feature type="domain" description="PI31 proteasome regulator C-terminal" evidence="12">
    <location>
        <begin position="252"/>
        <end position="319"/>
    </location>
</feature>
<feature type="region of interest" description="Disordered" evidence="11">
    <location>
        <begin position="47"/>
        <end position="88"/>
    </location>
</feature>
<dbReference type="GO" id="GO:0070628">
    <property type="term" value="F:proteasome binding"/>
    <property type="evidence" value="ECO:0007669"/>
    <property type="project" value="InterPro"/>
</dbReference>
<comment type="subcellular location">
    <subcellularLocation>
        <location evidence="2">Cytoplasm</location>
    </subcellularLocation>
    <subcellularLocation>
        <location evidence="1">Endoplasmic reticulum</location>
    </subcellularLocation>
</comment>
<evidence type="ECO:0000313" key="15">
    <source>
        <dbReference type="Proteomes" id="UP000620104"/>
    </source>
</evidence>
<evidence type="ECO:0000313" key="14">
    <source>
        <dbReference type="EMBL" id="GHJ89833.1"/>
    </source>
</evidence>
<keyword evidence="5" id="KW-0963">Cytoplasm</keyword>
<feature type="compositionally biased region" description="Low complexity" evidence="11">
    <location>
        <begin position="236"/>
        <end position="247"/>
    </location>
</feature>
<dbReference type="GO" id="GO:0005783">
    <property type="term" value="C:endoplasmic reticulum"/>
    <property type="evidence" value="ECO:0007669"/>
    <property type="project" value="UniProtKB-SubCell"/>
</dbReference>
<dbReference type="Pfam" id="PF08577">
    <property type="entry name" value="PI31_Prot_C"/>
    <property type="match status" value="1"/>
</dbReference>
<organism evidence="14 15">
    <name type="scientific">Naganishia liquefaciens</name>
    <dbReference type="NCBI Taxonomy" id="104408"/>
    <lineage>
        <taxon>Eukaryota</taxon>
        <taxon>Fungi</taxon>
        <taxon>Dikarya</taxon>
        <taxon>Basidiomycota</taxon>
        <taxon>Agaricomycotina</taxon>
        <taxon>Tremellomycetes</taxon>
        <taxon>Filobasidiales</taxon>
        <taxon>Filobasidiaceae</taxon>
        <taxon>Naganishia</taxon>
    </lineage>
</organism>
<dbReference type="PANTHER" id="PTHR13266">
    <property type="entry name" value="PROTEASOME INHIBITOR"/>
    <property type="match status" value="1"/>
</dbReference>
<accession>A0A8H3TZB6</accession>
<dbReference type="InterPro" id="IPR021625">
    <property type="entry name" value="PI31_Prot_N"/>
</dbReference>
<feature type="domain" description="PI31 proteasome regulator N-terminal" evidence="13">
    <location>
        <begin position="21"/>
        <end position="209"/>
    </location>
</feature>
<gene>
    <name evidence="14" type="ORF">NliqN6_6235</name>
</gene>
<keyword evidence="4" id="KW-0488">Methylation</keyword>
<comment type="caution">
    <text evidence="14">The sequence shown here is derived from an EMBL/GenBank/DDBJ whole genome shotgun (WGS) entry which is preliminary data.</text>
</comment>
<dbReference type="GO" id="GO:0000502">
    <property type="term" value="C:proteasome complex"/>
    <property type="evidence" value="ECO:0007669"/>
    <property type="project" value="UniProtKB-KW"/>
</dbReference>
<comment type="function">
    <text evidence="10">Plays an important role in control of proteasome function. Inhibits the hydrolysis of protein and peptide substrates by the 20S proteasome. Also inhibits the activation of the proteasome by the proteasome regulatory proteins PA700 and PA28.</text>
</comment>
<dbReference type="InterPro" id="IPR045128">
    <property type="entry name" value="PI31-like"/>
</dbReference>
<keyword evidence="6" id="KW-0597">Phosphoprotein</keyword>
<evidence type="ECO:0000256" key="5">
    <source>
        <dbReference type="ARBA" id="ARBA00022490"/>
    </source>
</evidence>
<evidence type="ECO:0000259" key="13">
    <source>
        <dbReference type="Pfam" id="PF11566"/>
    </source>
</evidence>
<dbReference type="Pfam" id="PF11566">
    <property type="entry name" value="PI31_Prot_N"/>
    <property type="match status" value="1"/>
</dbReference>
<reference evidence="14" key="1">
    <citation type="submission" date="2020-07" db="EMBL/GenBank/DDBJ databases">
        <title>Draft Genome Sequence of a Deep-Sea Yeast, Naganishia (Cryptococcus) liquefaciens strain N6.</title>
        <authorList>
            <person name="Han Y.W."/>
            <person name="Kajitani R."/>
            <person name="Morimoto H."/>
            <person name="Parhat M."/>
            <person name="Tsubouchi H."/>
            <person name="Bakenova O."/>
            <person name="Ogata M."/>
            <person name="Argunhan B."/>
            <person name="Aoki R."/>
            <person name="Kajiwara S."/>
            <person name="Itoh T."/>
            <person name="Iwasaki H."/>
        </authorList>
    </citation>
    <scope>NUCLEOTIDE SEQUENCE</scope>
    <source>
        <strain evidence="14">N6</strain>
    </source>
</reference>
<evidence type="ECO:0000256" key="9">
    <source>
        <dbReference type="ARBA" id="ARBA00022990"/>
    </source>
</evidence>
<evidence type="ECO:0008006" key="16">
    <source>
        <dbReference type="Google" id="ProtNLM"/>
    </source>
</evidence>
<evidence type="ECO:0000256" key="11">
    <source>
        <dbReference type="SAM" id="MobiDB-lite"/>
    </source>
</evidence>
<comment type="similarity">
    <text evidence="3">Belongs to the proteasome inhibitor PI31 family.</text>
</comment>
<evidence type="ECO:0000256" key="7">
    <source>
        <dbReference type="ARBA" id="ARBA00022824"/>
    </source>
</evidence>
<dbReference type="AlphaFoldDB" id="A0A8H3TZB6"/>
<dbReference type="PANTHER" id="PTHR13266:SF1">
    <property type="entry name" value="PROTEASOME INHIBITOR PI31 SUBUNIT"/>
    <property type="match status" value="1"/>
</dbReference>
<evidence type="ECO:0000256" key="2">
    <source>
        <dbReference type="ARBA" id="ARBA00004496"/>
    </source>
</evidence>
<dbReference type="Gene3D" id="3.40.1000.30">
    <property type="match status" value="1"/>
</dbReference>
<dbReference type="Proteomes" id="UP000620104">
    <property type="component" value="Unassembled WGS sequence"/>
</dbReference>
<evidence type="ECO:0000259" key="12">
    <source>
        <dbReference type="Pfam" id="PF08577"/>
    </source>
</evidence>
<sequence length="412" mass="43249">MDTQAILELAQFLLPTDRGTSLRHPTDLIALYIHAIHVAVNFRLDPPTSDSQSEARDGDAQDDNDDAVSESATAVADDNADDSASTQFPTSLGITMEHALQSRLPQGWNDRGEDSYTFSYRHAQSSLGFVVKVGKIGSRVSVMGLVEDGEPHTCSIVLSDYVQSDFVPWPREDEPASRQRGLKDGYHVDKLQELTVLLGREIIAKLVPGVPIPGIPEPPRTTPHPSSFHDPTMRLPPRNASPPASRPYNPSIGHRDLDPTAAFQPPGSRQPFDPNHDGGGMLVDFNHPLFSGRRPDDDDRSGPGGLLQPPGSRWDPVGPGFGVPGRGDVGGAGARGDPTMGDPDFDELLPPGEHGPDLRMPGRGAGRGRGGFDPFGAGGMGGFGRGGSGGFGGGAGGFGGLGGGGGGGGFYM</sequence>
<dbReference type="EMBL" id="BLZA01000049">
    <property type="protein sequence ID" value="GHJ89833.1"/>
    <property type="molecule type" value="Genomic_DNA"/>
</dbReference>
<keyword evidence="8" id="KW-0647">Proteasome</keyword>
<dbReference type="GO" id="GO:0004866">
    <property type="term" value="F:endopeptidase inhibitor activity"/>
    <property type="evidence" value="ECO:0007669"/>
    <property type="project" value="InterPro"/>
</dbReference>
<protein>
    <recommendedName>
        <fullName evidence="16">Proteasome inhibitor PI31 subunit</fullName>
    </recommendedName>
</protein>
<evidence type="ECO:0000256" key="4">
    <source>
        <dbReference type="ARBA" id="ARBA00022481"/>
    </source>
</evidence>
<feature type="compositionally biased region" description="Gly residues" evidence="11">
    <location>
        <begin position="319"/>
        <end position="334"/>
    </location>
</feature>
<keyword evidence="9" id="KW-0007">Acetylation</keyword>
<evidence type="ECO:0000256" key="8">
    <source>
        <dbReference type="ARBA" id="ARBA00022942"/>
    </source>
</evidence>
<evidence type="ECO:0000256" key="3">
    <source>
        <dbReference type="ARBA" id="ARBA00006405"/>
    </source>
</evidence>
<name>A0A8H3TZB6_9TREE</name>
<feature type="compositionally biased region" description="Low complexity" evidence="11">
    <location>
        <begin position="306"/>
        <end position="318"/>
    </location>
</feature>
<dbReference type="GO" id="GO:0043161">
    <property type="term" value="P:proteasome-mediated ubiquitin-dependent protein catabolic process"/>
    <property type="evidence" value="ECO:0007669"/>
    <property type="project" value="InterPro"/>
</dbReference>
<proteinExistence type="inferred from homology"/>
<evidence type="ECO:0000256" key="1">
    <source>
        <dbReference type="ARBA" id="ARBA00004240"/>
    </source>
</evidence>